<dbReference type="RefSeq" id="WP_182598546.1">
    <property type="nucleotide sequence ID" value="NZ_JACIVC010000061.1"/>
</dbReference>
<dbReference type="EMBL" id="JACIVC010000061">
    <property type="protein sequence ID" value="MBB1070048.1"/>
    <property type="molecule type" value="Genomic_DNA"/>
</dbReference>
<organism evidence="1 2">
    <name type="scientific">Limosilactobacillus albertensis</name>
    <dbReference type="NCBI Taxonomy" id="2759752"/>
    <lineage>
        <taxon>Bacteria</taxon>
        <taxon>Bacillati</taxon>
        <taxon>Bacillota</taxon>
        <taxon>Bacilli</taxon>
        <taxon>Lactobacillales</taxon>
        <taxon>Lactobacillaceae</taxon>
        <taxon>Limosilactobacillus</taxon>
    </lineage>
</organism>
<sequence>MIIHTLGPAETDSYQAAVTYIRKQHLDAQIKLHPSFEDIYQHLDQLTDNYLIVPAAFRDQQGDSWGDLHYRYIKQLQLVDSLVTELASLVLLQRTDTSSSVAYTHAATLELLRESVNEKVTIVTVPSKYEAYQRFINDGRYALTSKKFVRLTPEIQIKEEYTAKMLWGIYRIRGGIKDEEIAAS</sequence>
<gene>
    <name evidence="1" type="ORF">H5S40_07775</name>
</gene>
<proteinExistence type="predicted"/>
<reference evidence="1 2" key="1">
    <citation type="submission" date="2020-07" db="EMBL/GenBank/DDBJ databases">
        <title>Description of Limosilactobacillus balticus sp. nov., Limosilactobacillus agrestis sp. nov., Limosilactobacillus albertensis sp. nov., Limosilactobacillus rudii sp. nov., Limosilactobacillus fastidiosus sp. nov., five novel Limosilactobacillus species isolated from the vertebrate gastrointestinal tract, and proposal of 6 subspecies of Limosilactobacillus reuteri adapted to the gastrointestinal tract of specific vertebrate hosts.</title>
        <authorList>
            <person name="Li F."/>
            <person name="Cheng C."/>
            <person name="Zheng J."/>
            <person name="Quevedo R.M."/>
            <person name="Li J."/>
            <person name="Roos S."/>
            <person name="Gaenzle M.G."/>
            <person name="Walter J."/>
        </authorList>
    </citation>
    <scope>NUCLEOTIDE SEQUENCE [LARGE SCALE GENOMIC DNA]</scope>
    <source>
        <strain evidence="1 2">RRLNB_1_1</strain>
    </source>
</reference>
<evidence type="ECO:0008006" key="3">
    <source>
        <dbReference type="Google" id="ProtNLM"/>
    </source>
</evidence>
<dbReference type="Proteomes" id="UP000518316">
    <property type="component" value="Unassembled WGS sequence"/>
</dbReference>
<keyword evidence="2" id="KW-1185">Reference proteome</keyword>
<dbReference type="AlphaFoldDB" id="A0A7W3Y926"/>
<name>A0A7W3Y926_9LACO</name>
<comment type="caution">
    <text evidence="1">The sequence shown here is derived from an EMBL/GenBank/DDBJ whole genome shotgun (WGS) entry which is preliminary data.</text>
</comment>
<evidence type="ECO:0000313" key="2">
    <source>
        <dbReference type="Proteomes" id="UP000518316"/>
    </source>
</evidence>
<accession>A0A7W3Y926</accession>
<evidence type="ECO:0000313" key="1">
    <source>
        <dbReference type="EMBL" id="MBB1070048.1"/>
    </source>
</evidence>
<protein>
    <recommendedName>
        <fullName evidence="3">Amino acid biosynthesis protein</fullName>
    </recommendedName>
</protein>